<gene>
    <name evidence="1" type="ORF">L6452_43010</name>
</gene>
<keyword evidence="2" id="KW-1185">Reference proteome</keyword>
<accession>A0ACB8XJV1</accession>
<reference evidence="2" key="1">
    <citation type="journal article" date="2022" name="Mol. Ecol. Resour.">
        <title>The genomes of chicory, endive, great burdock and yacon provide insights into Asteraceae palaeo-polyploidization history and plant inulin production.</title>
        <authorList>
            <person name="Fan W."/>
            <person name="Wang S."/>
            <person name="Wang H."/>
            <person name="Wang A."/>
            <person name="Jiang F."/>
            <person name="Liu H."/>
            <person name="Zhao H."/>
            <person name="Xu D."/>
            <person name="Zhang Y."/>
        </authorList>
    </citation>
    <scope>NUCLEOTIDE SEQUENCE [LARGE SCALE GENOMIC DNA]</scope>
    <source>
        <strain evidence="2">cv. Niubang</strain>
    </source>
</reference>
<sequence>MDVNQGRRPLEQLTLVKHRTSADVILTQSPDAITEPHSEPRSEAKYYINLRTSFPLSEPRLKVSSFLSIFNVLDIFFLSIKSGTRSGLMVCCCRSH</sequence>
<name>A0ACB8XJV1_ARCLA</name>
<proteinExistence type="predicted"/>
<dbReference type="Proteomes" id="UP001055879">
    <property type="component" value="Linkage Group LG17"/>
</dbReference>
<comment type="caution">
    <text evidence="1">The sequence shown here is derived from an EMBL/GenBank/DDBJ whole genome shotgun (WGS) entry which is preliminary data.</text>
</comment>
<protein>
    <submittedName>
        <fullName evidence="1">Uncharacterized protein</fullName>
    </submittedName>
</protein>
<dbReference type="EMBL" id="CM042063">
    <property type="protein sequence ID" value="KAI3667939.1"/>
    <property type="molecule type" value="Genomic_DNA"/>
</dbReference>
<organism evidence="1 2">
    <name type="scientific">Arctium lappa</name>
    <name type="common">Greater burdock</name>
    <name type="synonym">Lappa major</name>
    <dbReference type="NCBI Taxonomy" id="4217"/>
    <lineage>
        <taxon>Eukaryota</taxon>
        <taxon>Viridiplantae</taxon>
        <taxon>Streptophyta</taxon>
        <taxon>Embryophyta</taxon>
        <taxon>Tracheophyta</taxon>
        <taxon>Spermatophyta</taxon>
        <taxon>Magnoliopsida</taxon>
        <taxon>eudicotyledons</taxon>
        <taxon>Gunneridae</taxon>
        <taxon>Pentapetalae</taxon>
        <taxon>asterids</taxon>
        <taxon>campanulids</taxon>
        <taxon>Asterales</taxon>
        <taxon>Asteraceae</taxon>
        <taxon>Carduoideae</taxon>
        <taxon>Cardueae</taxon>
        <taxon>Arctiinae</taxon>
        <taxon>Arctium</taxon>
    </lineage>
</organism>
<evidence type="ECO:0000313" key="2">
    <source>
        <dbReference type="Proteomes" id="UP001055879"/>
    </source>
</evidence>
<evidence type="ECO:0000313" key="1">
    <source>
        <dbReference type="EMBL" id="KAI3667939.1"/>
    </source>
</evidence>
<reference evidence="1 2" key="2">
    <citation type="journal article" date="2022" name="Mol. Ecol. Resour.">
        <title>The genomes of chicory, endive, great burdock and yacon provide insights into Asteraceae paleo-polyploidization history and plant inulin production.</title>
        <authorList>
            <person name="Fan W."/>
            <person name="Wang S."/>
            <person name="Wang H."/>
            <person name="Wang A."/>
            <person name="Jiang F."/>
            <person name="Liu H."/>
            <person name="Zhao H."/>
            <person name="Xu D."/>
            <person name="Zhang Y."/>
        </authorList>
    </citation>
    <scope>NUCLEOTIDE SEQUENCE [LARGE SCALE GENOMIC DNA]</scope>
    <source>
        <strain evidence="2">cv. Niubang</strain>
    </source>
</reference>